<feature type="region of interest" description="Disordered" evidence="1">
    <location>
        <begin position="47"/>
        <end position="71"/>
    </location>
</feature>
<evidence type="ECO:0000313" key="3">
    <source>
        <dbReference type="Proteomes" id="UP000292702"/>
    </source>
</evidence>
<keyword evidence="3" id="KW-1185">Reference proteome</keyword>
<dbReference type="EMBL" id="RWJN01000074">
    <property type="protein sequence ID" value="TCD68173.1"/>
    <property type="molecule type" value="Genomic_DNA"/>
</dbReference>
<accession>A0A4R0RMC1</accession>
<gene>
    <name evidence="2" type="ORF">EIP91_011451</name>
</gene>
<evidence type="ECO:0000256" key="1">
    <source>
        <dbReference type="SAM" id="MobiDB-lite"/>
    </source>
</evidence>
<protein>
    <submittedName>
        <fullName evidence="2">Uncharacterized protein</fullName>
    </submittedName>
</protein>
<sequence length="198" mass="22583">MRPLYMFPRNTTAAARDIVHKVFAVQTAPVTTQQLYKLVVQEEYKAKGTTPPSHPEHALSKIARPPHPDNGIRSVTYLKRVVLRDLERRKEIEKVHSVRTITQEEIDLRLKSMTKAARRSANLSTTVNTWAWQVRTPPVPTTPKPSPPKFGWQVGVNEDWSHLNKRRQRARVQSVARNLAWAKELEKARAEGLAQASS</sequence>
<organism evidence="2 3">
    <name type="scientific">Steccherinum ochraceum</name>
    <dbReference type="NCBI Taxonomy" id="92696"/>
    <lineage>
        <taxon>Eukaryota</taxon>
        <taxon>Fungi</taxon>
        <taxon>Dikarya</taxon>
        <taxon>Basidiomycota</taxon>
        <taxon>Agaricomycotina</taxon>
        <taxon>Agaricomycetes</taxon>
        <taxon>Polyporales</taxon>
        <taxon>Steccherinaceae</taxon>
        <taxon>Steccherinum</taxon>
    </lineage>
</organism>
<comment type="caution">
    <text evidence="2">The sequence shown here is derived from an EMBL/GenBank/DDBJ whole genome shotgun (WGS) entry which is preliminary data.</text>
</comment>
<name>A0A4R0RMC1_9APHY</name>
<dbReference type="AlphaFoldDB" id="A0A4R0RMC1"/>
<dbReference type="OrthoDB" id="2587968at2759"/>
<evidence type="ECO:0000313" key="2">
    <source>
        <dbReference type="EMBL" id="TCD68173.1"/>
    </source>
</evidence>
<proteinExistence type="predicted"/>
<dbReference type="Proteomes" id="UP000292702">
    <property type="component" value="Unassembled WGS sequence"/>
</dbReference>
<reference evidence="2 3" key="1">
    <citation type="submission" date="2018-11" db="EMBL/GenBank/DDBJ databases">
        <title>Genome assembly of Steccherinum ochraceum LE-BIN_3174, the white-rot fungus of the Steccherinaceae family (The Residual Polyporoid clade, Polyporales, Basidiomycota).</title>
        <authorList>
            <person name="Fedorova T.V."/>
            <person name="Glazunova O.A."/>
            <person name="Landesman E.O."/>
            <person name="Moiseenko K.V."/>
            <person name="Psurtseva N.V."/>
            <person name="Savinova O.S."/>
            <person name="Shakhova N.V."/>
            <person name="Tyazhelova T.V."/>
            <person name="Vasina D.V."/>
        </authorList>
    </citation>
    <scope>NUCLEOTIDE SEQUENCE [LARGE SCALE GENOMIC DNA]</scope>
    <source>
        <strain evidence="2 3">LE-BIN_3174</strain>
    </source>
</reference>